<dbReference type="RefSeq" id="WP_264847299.1">
    <property type="nucleotide sequence ID" value="NZ_BPMA01000046.1"/>
</dbReference>
<evidence type="ECO:0000313" key="2">
    <source>
        <dbReference type="EMBL" id="GJM54266.1"/>
    </source>
</evidence>
<dbReference type="Proteomes" id="UP001208692">
    <property type="component" value="Unassembled WGS sequence"/>
</dbReference>
<organism evidence="1 3">
    <name type="scientific">Capnocytophaga catalasegens</name>
    <dbReference type="NCBI Taxonomy" id="1004260"/>
    <lineage>
        <taxon>Bacteria</taxon>
        <taxon>Pseudomonadati</taxon>
        <taxon>Bacteroidota</taxon>
        <taxon>Flavobacteriia</taxon>
        <taxon>Flavobacteriales</taxon>
        <taxon>Flavobacteriaceae</taxon>
        <taxon>Capnocytophaga</taxon>
    </lineage>
</organism>
<dbReference type="EMBL" id="BQKB01000083">
    <property type="protein sequence ID" value="GJM54266.1"/>
    <property type="molecule type" value="Genomic_DNA"/>
</dbReference>
<evidence type="ECO:0000313" key="3">
    <source>
        <dbReference type="Proteomes" id="UP001207736"/>
    </source>
</evidence>
<sequence>MGIFKKANNIYITVRDTYTSISGSSYEEAEEVIIEATNGDLELVSQKKVVMQGLGNNSNEDELDGKKVKQEKSQMKNIIKPCDDLSYHLIVWGLTKQEAKYIVKNKEGFIDRRWLLLAKKEIKKLSENFKCLLRISESDVIFEIKIQEYYQTVQGKFPFEQMHYSDGLEESYEIYKNVIMKDFPDKIVSKELYKKEQEAAGFTYEKMWGGVSAITLYSDKEGAFGVTTNGTNQVVINKTYLNIKERKDALEHMTATFAHEAYGHLYFKLLGKWHSHGAIKSLTDNTPQNNKELEIQIKNREDEAANHFTMHADTYAKFL</sequence>
<accession>A0AAV5AW36</accession>
<dbReference type="EMBL" id="BQKA01000080">
    <property type="protein sequence ID" value="GJM51628.1"/>
    <property type="molecule type" value="Genomic_DNA"/>
</dbReference>
<protein>
    <submittedName>
        <fullName evidence="1">Uncharacterized protein</fullName>
    </submittedName>
</protein>
<keyword evidence="4" id="KW-1185">Reference proteome</keyword>
<gene>
    <name evidence="1" type="ORF">RCZ15_26010</name>
    <name evidence="2" type="ORF">RCZ16_25820</name>
</gene>
<name>A0AAV5AW36_9FLAO</name>
<comment type="caution">
    <text evidence="1">The sequence shown here is derived from an EMBL/GenBank/DDBJ whole genome shotgun (WGS) entry which is preliminary data.</text>
</comment>
<evidence type="ECO:0000313" key="4">
    <source>
        <dbReference type="Proteomes" id="UP001208692"/>
    </source>
</evidence>
<dbReference type="Proteomes" id="UP001207736">
    <property type="component" value="Unassembled WGS sequence"/>
</dbReference>
<evidence type="ECO:0000313" key="1">
    <source>
        <dbReference type="EMBL" id="GJM51628.1"/>
    </source>
</evidence>
<reference evidence="1 4" key="1">
    <citation type="submission" date="2021-11" db="EMBL/GenBank/DDBJ databases">
        <title>Draft genome sequence of Capnocytophaga sp. strain KC07075 isolated from cat oral cavity.</title>
        <authorList>
            <person name="Suzuki M."/>
            <person name="Imaoka K."/>
            <person name="Kimura M."/>
            <person name="Morikawa S."/>
            <person name="Maeda K."/>
        </authorList>
    </citation>
    <scope>NUCLEOTIDE SEQUENCE</scope>
    <source>
        <strain evidence="1">KC07075</strain>
        <strain evidence="2 4">KC07079</strain>
    </source>
</reference>
<dbReference type="AlphaFoldDB" id="A0AAV5AW36"/>
<proteinExistence type="predicted"/>